<feature type="transmembrane region" description="Helical" evidence="1">
    <location>
        <begin position="45"/>
        <end position="67"/>
    </location>
</feature>
<evidence type="ECO:0000313" key="3">
    <source>
        <dbReference type="Proteomes" id="UP000178946"/>
    </source>
</evidence>
<comment type="caution">
    <text evidence="2">The sequence shown here is derived from an EMBL/GenBank/DDBJ whole genome shotgun (WGS) entry which is preliminary data.</text>
</comment>
<keyword evidence="1" id="KW-1133">Transmembrane helix</keyword>
<gene>
    <name evidence="2" type="ORF">A3A20_03175</name>
</gene>
<proteinExistence type="predicted"/>
<dbReference type="Proteomes" id="UP000178946">
    <property type="component" value="Unassembled WGS sequence"/>
</dbReference>
<accession>A0A1F8DQ83</accession>
<evidence type="ECO:0000256" key="1">
    <source>
        <dbReference type="SAM" id="Phobius"/>
    </source>
</evidence>
<sequence length="165" mass="18484">MLESIFYFIVWVFVPTILILTLWAVGTITGNIEDERRQRIAKAGFWGGFMLFIIVMLYQVSAFIVAGFPEHEIFGGFDIWLALMGGVIGLVSFSVGGKILSQSAVGWIILVIIFLSFYALLHYLFIRTYNELLLSMIAGLTFGVFAFFASSPATIKEFLKSQSLE</sequence>
<reference evidence="2 3" key="1">
    <citation type="journal article" date="2016" name="Nat. Commun.">
        <title>Thousands of microbial genomes shed light on interconnected biogeochemical processes in an aquifer system.</title>
        <authorList>
            <person name="Anantharaman K."/>
            <person name="Brown C.T."/>
            <person name="Hug L.A."/>
            <person name="Sharon I."/>
            <person name="Castelle C.J."/>
            <person name="Probst A.J."/>
            <person name="Thomas B.C."/>
            <person name="Singh A."/>
            <person name="Wilkins M.J."/>
            <person name="Karaoz U."/>
            <person name="Brodie E.L."/>
            <person name="Williams K.H."/>
            <person name="Hubbard S.S."/>
            <person name="Banfield J.F."/>
        </authorList>
    </citation>
    <scope>NUCLEOTIDE SEQUENCE [LARGE SCALE GENOMIC DNA]</scope>
</reference>
<evidence type="ECO:0000313" key="2">
    <source>
        <dbReference type="EMBL" id="OGM90787.1"/>
    </source>
</evidence>
<feature type="transmembrane region" description="Helical" evidence="1">
    <location>
        <begin position="105"/>
        <end position="126"/>
    </location>
</feature>
<keyword evidence="1" id="KW-0812">Transmembrane</keyword>
<feature type="transmembrane region" description="Helical" evidence="1">
    <location>
        <begin position="6"/>
        <end position="25"/>
    </location>
</feature>
<organism evidence="2 3">
    <name type="scientific">Candidatus Wolfebacteria bacterium RIFCSPLOWO2_01_FULL_45_19</name>
    <dbReference type="NCBI Taxonomy" id="1802557"/>
    <lineage>
        <taxon>Bacteria</taxon>
        <taxon>Candidatus Wolfeibacteriota</taxon>
    </lineage>
</organism>
<dbReference type="EMBL" id="MGIR01000008">
    <property type="protein sequence ID" value="OGM90787.1"/>
    <property type="molecule type" value="Genomic_DNA"/>
</dbReference>
<feature type="transmembrane region" description="Helical" evidence="1">
    <location>
        <begin position="132"/>
        <end position="155"/>
    </location>
</feature>
<keyword evidence="1" id="KW-0472">Membrane</keyword>
<dbReference type="AlphaFoldDB" id="A0A1F8DQ83"/>
<protein>
    <submittedName>
        <fullName evidence="2">Uncharacterized protein</fullName>
    </submittedName>
</protein>
<name>A0A1F8DQ83_9BACT</name>
<feature type="transmembrane region" description="Helical" evidence="1">
    <location>
        <begin position="73"/>
        <end position="93"/>
    </location>
</feature>